<dbReference type="InterPro" id="IPR012340">
    <property type="entry name" value="NA-bd_OB-fold"/>
</dbReference>
<organism evidence="2 3">
    <name type="scientific">Actinokineospora guangxiensis</name>
    <dbReference type="NCBI Taxonomy" id="1490288"/>
    <lineage>
        <taxon>Bacteria</taxon>
        <taxon>Bacillati</taxon>
        <taxon>Actinomycetota</taxon>
        <taxon>Actinomycetes</taxon>
        <taxon>Pseudonocardiales</taxon>
        <taxon>Pseudonocardiaceae</taxon>
        <taxon>Actinokineospora</taxon>
    </lineage>
</organism>
<reference evidence="3" key="1">
    <citation type="journal article" date="2019" name="Int. J. Syst. Evol. Microbiol.">
        <title>The Global Catalogue of Microorganisms (GCM) 10K type strain sequencing project: providing services to taxonomists for standard genome sequencing and annotation.</title>
        <authorList>
            <consortium name="The Broad Institute Genomics Platform"/>
            <consortium name="The Broad Institute Genome Sequencing Center for Infectious Disease"/>
            <person name="Wu L."/>
            <person name="Ma J."/>
        </authorList>
    </citation>
    <scope>NUCLEOTIDE SEQUENCE [LARGE SCALE GENOMIC DNA]</scope>
    <source>
        <strain evidence="3">CCUG 59778</strain>
    </source>
</reference>
<feature type="domain" description="S1 motif" evidence="1">
    <location>
        <begin position="6"/>
        <end position="63"/>
    </location>
</feature>
<gene>
    <name evidence="2" type="ORF">ACFPM7_12675</name>
</gene>
<dbReference type="Proteomes" id="UP001596157">
    <property type="component" value="Unassembled WGS sequence"/>
</dbReference>
<dbReference type="InterPro" id="IPR003029">
    <property type="entry name" value="S1_domain"/>
</dbReference>
<accession>A0ABW0EPH6</accession>
<dbReference type="RefSeq" id="WP_378247356.1">
    <property type="nucleotide sequence ID" value="NZ_JBHSKF010000005.1"/>
</dbReference>
<name>A0ABW0EPH6_9PSEU</name>
<dbReference type="Pfam" id="PF00575">
    <property type="entry name" value="S1"/>
    <property type="match status" value="1"/>
</dbReference>
<dbReference type="SUPFAM" id="SSF50249">
    <property type="entry name" value="Nucleic acid-binding proteins"/>
    <property type="match status" value="1"/>
</dbReference>
<dbReference type="PROSITE" id="PS50126">
    <property type="entry name" value="S1"/>
    <property type="match status" value="1"/>
</dbReference>
<protein>
    <submittedName>
        <fullName evidence="2">S1 RNA-binding domain-containing protein</fullName>
    </submittedName>
</protein>
<dbReference type="EMBL" id="JBHSKF010000005">
    <property type="protein sequence ID" value="MFC5287909.1"/>
    <property type="molecule type" value="Genomic_DNA"/>
</dbReference>
<dbReference type="Gene3D" id="2.40.50.140">
    <property type="entry name" value="Nucleic acid-binding proteins"/>
    <property type="match status" value="1"/>
</dbReference>
<sequence>MIPHEGDVFVGTAVQVEPFGTFIEHPQGAHGLLHGETVEVGARVEVRVLHSDAETRRFSLTTV</sequence>
<evidence type="ECO:0000313" key="2">
    <source>
        <dbReference type="EMBL" id="MFC5287909.1"/>
    </source>
</evidence>
<comment type="caution">
    <text evidence="2">The sequence shown here is derived from an EMBL/GenBank/DDBJ whole genome shotgun (WGS) entry which is preliminary data.</text>
</comment>
<keyword evidence="3" id="KW-1185">Reference proteome</keyword>
<proteinExistence type="predicted"/>
<evidence type="ECO:0000259" key="1">
    <source>
        <dbReference type="PROSITE" id="PS50126"/>
    </source>
</evidence>
<evidence type="ECO:0000313" key="3">
    <source>
        <dbReference type="Proteomes" id="UP001596157"/>
    </source>
</evidence>